<accession>A0ABR0B992</accession>
<organism evidence="3 4">
    <name type="scientific">Daphnia magna</name>
    <dbReference type="NCBI Taxonomy" id="35525"/>
    <lineage>
        <taxon>Eukaryota</taxon>
        <taxon>Metazoa</taxon>
        <taxon>Ecdysozoa</taxon>
        <taxon>Arthropoda</taxon>
        <taxon>Crustacea</taxon>
        <taxon>Branchiopoda</taxon>
        <taxon>Diplostraca</taxon>
        <taxon>Cladocera</taxon>
        <taxon>Anomopoda</taxon>
        <taxon>Daphniidae</taxon>
        <taxon>Daphnia</taxon>
    </lineage>
</organism>
<dbReference type="InterPro" id="IPR007553">
    <property type="entry name" value="2-thiour_desulf"/>
</dbReference>
<feature type="region of interest" description="Disordered" evidence="1">
    <location>
        <begin position="716"/>
        <end position="762"/>
    </location>
</feature>
<evidence type="ECO:0000313" key="3">
    <source>
        <dbReference type="EMBL" id="KAK4045164.1"/>
    </source>
</evidence>
<feature type="domain" description="PARG catalytic Macro" evidence="2">
    <location>
        <begin position="567"/>
        <end position="676"/>
    </location>
</feature>
<comment type="caution">
    <text evidence="3">The sequence shown here is derived from an EMBL/GenBank/DDBJ whole genome shotgun (WGS) entry which is preliminary data.</text>
</comment>
<name>A0ABR0B992_9CRUS</name>
<dbReference type="PANTHER" id="PTHR12837">
    <property type="entry name" value="POLY ADP-RIBOSE GLYCOHYDROLASE"/>
    <property type="match status" value="1"/>
</dbReference>
<keyword evidence="4" id="KW-1185">Reference proteome</keyword>
<feature type="region of interest" description="Disordered" evidence="1">
    <location>
        <begin position="193"/>
        <end position="213"/>
    </location>
</feature>
<dbReference type="Pfam" id="PF04463">
    <property type="entry name" value="2-thiour_desulf"/>
    <property type="match status" value="1"/>
</dbReference>
<protein>
    <recommendedName>
        <fullName evidence="2">PARG catalytic Macro domain-containing protein</fullName>
    </recommendedName>
</protein>
<dbReference type="EMBL" id="JAOYFB010000041">
    <property type="protein sequence ID" value="KAK4045164.1"/>
    <property type="molecule type" value="Genomic_DNA"/>
</dbReference>
<sequence>MSPAHLPTAELVRSWPAFRADSPLSLLVSGCLAGDLCGADGTAYGDYPLARHLLGLPNVRVVKFCPEQEAFWPPRKIPDIAGGDGFDVLDERANVASDAGDDWTEGLRRAAGTMRDLATHHSVRFALMMDVSAACGSTVIYDGPRALKLYRRGPGVATAALIRAGIPIVSQRDERTLALIFAKLGGAPSDLFSDVRNTNSESPTPVERARLPPPRRLGDARAVRFLPFGVSLFALAACRPDETLAARECARLANGGVVSDCRKQDGPYELMEPTHALDAFTATRFTVAGTDREGGVLAFRDAVALDFAVAHLPNLPYAVDRPRLLLIYFTMGTPRTSRRSRRRSSLRGSRPELTLLPLTVGACNKAFDSPVRVAPFPDGPHRKHPLVSNEPALSANLAHAARLLGRAEFDAETLWKKYPPNLKHEGKRRLFEAAGGLNRAPTGPLSIARFAPGTLPPTFAHRPALGSVEGPYEYATPEAATDEWHVNFANTFLFCAYGDAAFAQDEIQVAEHPVLGSLVEALKAEQPEGLTPLTVAGDRPTPIAIRGAQRWCAIDTDPPRARPFGIYGSRFRTAKPEALREAVTRLDGSYRTNLLAMEAPMGSGRYSKEQIQFILETAWTGFSGVRQESTAGRHVTIHTGHWGTGAYGGDRVLMALLQLIAARLAGIDTLIYHSIDGDGLDAFAEAAAMERRLPDGITLQGAIDDAWKRGFTWGASDEIGQTSRRRPQDPPLPSTPPWSLPRSVRAGHQPTGEHQGAKGVGDRCDVCHRGLRKVETRRRKPRLAHVASASVVAASVAASTRGCAPAAPLGRGEGAASDGLDNVDRCPLPTEHSRHKPDPFETRKRDNSRLCEGRQKLLQVGSRLFREVLAPIEDAHNAVLHVTDLANGMLGDERPPRVVHHGGHKELGATFVRRR</sequence>
<dbReference type="PANTHER" id="PTHR12837:SF0">
    <property type="entry name" value="POLY(ADP-RIBOSE) GLYCOHYDROLASE"/>
    <property type="match status" value="1"/>
</dbReference>
<dbReference type="Pfam" id="PF05028">
    <property type="entry name" value="PARG_cat_C"/>
    <property type="match status" value="1"/>
</dbReference>
<dbReference type="Proteomes" id="UP001234178">
    <property type="component" value="Unassembled WGS sequence"/>
</dbReference>
<feature type="compositionally biased region" description="Pro residues" evidence="1">
    <location>
        <begin position="729"/>
        <end position="739"/>
    </location>
</feature>
<dbReference type="InterPro" id="IPR046372">
    <property type="entry name" value="PARG_cat_C"/>
</dbReference>
<evidence type="ECO:0000313" key="4">
    <source>
        <dbReference type="Proteomes" id="UP001234178"/>
    </source>
</evidence>
<proteinExistence type="predicted"/>
<reference evidence="3 4" key="1">
    <citation type="journal article" date="2023" name="Nucleic Acids Res.">
        <title>The hologenome of Daphnia magna reveals possible DNA methylation and microbiome-mediated evolution of the host genome.</title>
        <authorList>
            <person name="Chaturvedi A."/>
            <person name="Li X."/>
            <person name="Dhandapani V."/>
            <person name="Marshall H."/>
            <person name="Kissane S."/>
            <person name="Cuenca-Cambronero M."/>
            <person name="Asole G."/>
            <person name="Calvet F."/>
            <person name="Ruiz-Romero M."/>
            <person name="Marangio P."/>
            <person name="Guigo R."/>
            <person name="Rago D."/>
            <person name="Mirbahai L."/>
            <person name="Eastwood N."/>
            <person name="Colbourne J.K."/>
            <person name="Zhou J."/>
            <person name="Mallon E."/>
            <person name="Orsini L."/>
        </authorList>
    </citation>
    <scope>NUCLEOTIDE SEQUENCE [LARGE SCALE GENOMIC DNA]</scope>
    <source>
        <strain evidence="3">LRV0_1</strain>
    </source>
</reference>
<evidence type="ECO:0000259" key="2">
    <source>
        <dbReference type="Pfam" id="PF05028"/>
    </source>
</evidence>
<evidence type="ECO:0000256" key="1">
    <source>
        <dbReference type="SAM" id="MobiDB-lite"/>
    </source>
</evidence>
<dbReference type="InterPro" id="IPR007724">
    <property type="entry name" value="Poly_GlycHdrlase"/>
</dbReference>
<gene>
    <name evidence="3" type="ORF">OUZ56_032572</name>
</gene>